<dbReference type="GO" id="GO:0006635">
    <property type="term" value="P:fatty acid beta-oxidation"/>
    <property type="evidence" value="ECO:0007669"/>
    <property type="project" value="TreeGrafter"/>
</dbReference>
<dbReference type="Proteomes" id="UP000288758">
    <property type="component" value="Chromosome"/>
</dbReference>
<dbReference type="PANTHER" id="PTHR11941:SF133">
    <property type="entry name" value="1,2-EPOXYPHENYLACETYL-COA ISOMERASE"/>
    <property type="match status" value="1"/>
</dbReference>
<dbReference type="Pfam" id="PF00378">
    <property type="entry name" value="ECH_1"/>
    <property type="match status" value="1"/>
</dbReference>
<dbReference type="InterPro" id="IPR029045">
    <property type="entry name" value="ClpP/crotonase-like_dom_sf"/>
</dbReference>
<accession>D7RK27</accession>
<sequence>MSSTVTLTRQGTVGVVAMEDRQSKNTFSPAFVRDLKQTFDDVARTPDLRVVVVHGFDNYFCCGGTKEELVGLVEGVQSQDARGVSLDGLLFYDLFLRCDVPVIAAMQGHAIGGGLALGLFADFCILAEECIYSAVFMKYGFTPGMGSTYILPRRLGATLGAEMLFTARNYYGLELKTRGAQVQVEKKADVVKAALRMASDLAEKPLLSLKLLKAHLNQTTRQELQRVIEGERAMHRQTFAQPDVREKIERLFGT</sequence>
<dbReference type="InterPro" id="IPR001753">
    <property type="entry name" value="Enoyl-CoA_hydra/iso"/>
</dbReference>
<dbReference type="Gene3D" id="3.90.226.10">
    <property type="entry name" value="2-enoyl-CoA Hydratase, Chain A, domain 1"/>
    <property type="match status" value="1"/>
</dbReference>
<dbReference type="SUPFAM" id="SSF52096">
    <property type="entry name" value="ClpP/crotonase"/>
    <property type="match status" value="1"/>
</dbReference>
<dbReference type="Gene3D" id="6.20.390.20">
    <property type="match status" value="1"/>
</dbReference>
<proteinExistence type="inferred from homology"/>
<evidence type="ECO:0000256" key="1">
    <source>
        <dbReference type="ARBA" id="ARBA00005254"/>
    </source>
</evidence>
<protein>
    <submittedName>
        <fullName evidence="3">CorG</fullName>
    </submittedName>
    <submittedName>
        <fullName evidence="4">Enoyl-CoA hydratase</fullName>
    </submittedName>
</protein>
<dbReference type="KEGG" id="ag:ADI59529"/>
<evidence type="ECO:0000256" key="2">
    <source>
        <dbReference type="RuleBase" id="RU003707"/>
    </source>
</evidence>
<dbReference type="CDD" id="cd06558">
    <property type="entry name" value="crotonase-like"/>
    <property type="match status" value="1"/>
</dbReference>
<dbReference type="NCBIfam" id="NF005496">
    <property type="entry name" value="PRK07110.1"/>
    <property type="match status" value="1"/>
</dbReference>
<dbReference type="PANTHER" id="PTHR11941">
    <property type="entry name" value="ENOYL-COA HYDRATASE-RELATED"/>
    <property type="match status" value="1"/>
</dbReference>
<evidence type="ECO:0000313" key="5">
    <source>
        <dbReference type="Proteomes" id="UP000288758"/>
    </source>
</evidence>
<dbReference type="BioCyc" id="MetaCyc:MONOMER-124381"/>
<organism evidence="3">
    <name type="scientific">Corallococcus coralloides</name>
    <name type="common">Myxococcus coralloides</name>
    <dbReference type="NCBI Taxonomy" id="184914"/>
    <lineage>
        <taxon>Bacteria</taxon>
        <taxon>Pseudomonadati</taxon>
        <taxon>Myxococcota</taxon>
        <taxon>Myxococcia</taxon>
        <taxon>Myxococcales</taxon>
        <taxon>Cystobacterineae</taxon>
        <taxon>Myxococcaceae</taxon>
        <taxon>Corallococcus</taxon>
    </lineage>
</organism>
<comment type="similarity">
    <text evidence="1 2">Belongs to the enoyl-CoA hydratase/isomerase family.</text>
</comment>
<dbReference type="GO" id="GO:0003824">
    <property type="term" value="F:catalytic activity"/>
    <property type="evidence" value="ECO:0007669"/>
    <property type="project" value="InterPro"/>
</dbReference>
<dbReference type="RefSeq" id="WP_128796627.1">
    <property type="nucleotide sequence ID" value="NZ_CP034669.1"/>
</dbReference>
<gene>
    <name evidence="3" type="primary">corG</name>
    <name evidence="4" type="ORF">EJ065_3171</name>
</gene>
<name>D7RK27_CORCK</name>
<evidence type="ECO:0000313" key="4">
    <source>
        <dbReference type="EMBL" id="QAT84737.1"/>
    </source>
</evidence>
<dbReference type="AlphaFoldDB" id="D7RK27"/>
<dbReference type="PROSITE" id="PS00166">
    <property type="entry name" value="ENOYL_COA_HYDRATASE"/>
    <property type="match status" value="1"/>
</dbReference>
<evidence type="ECO:0000313" key="3">
    <source>
        <dbReference type="EMBL" id="ADI59529.1"/>
    </source>
</evidence>
<dbReference type="EMBL" id="CP034669">
    <property type="protein sequence ID" value="QAT84737.1"/>
    <property type="molecule type" value="Genomic_DNA"/>
</dbReference>
<reference evidence="3" key="1">
    <citation type="journal article" date="2010" name="ChemBioChem">
        <title>Biosynthesis of the myxobacterial antibiotic corallopyronin A.</title>
        <authorList>
            <person name="Erol O."/>
            <person name="Schaberle T.F."/>
            <person name="Schmitz A."/>
            <person name="Rachid S."/>
            <person name="Gurgui C."/>
            <person name="El Omari M."/>
            <person name="Lohr F."/>
            <person name="Kehraus S."/>
            <person name="Piel J."/>
            <person name="Muller R."/>
            <person name="Konig G.M."/>
        </authorList>
    </citation>
    <scope>NUCLEOTIDE SEQUENCE</scope>
    <source>
        <strain evidence="3">B035</strain>
    </source>
</reference>
<reference evidence="4 5" key="2">
    <citation type="submission" date="2018-12" db="EMBL/GenBank/DDBJ databases">
        <title>Complete Genome Sequence of the Corallopyronin A producing Myxobacterium Corallococcus coralloides B035.</title>
        <authorList>
            <person name="Bouhired S.M."/>
            <person name="Rupp O."/>
            <person name="Blom J."/>
            <person name="Schaeberle T.F."/>
            <person name="Kehraus S."/>
            <person name="Schiefer A."/>
            <person name="Pfarr K."/>
            <person name="Goesmann A."/>
            <person name="Hoerauf A."/>
            <person name="Koenig G.M."/>
        </authorList>
    </citation>
    <scope>NUCLEOTIDE SEQUENCE [LARGE SCALE GENOMIC DNA]</scope>
    <source>
        <strain evidence="4 5">B035</strain>
    </source>
</reference>
<dbReference type="InterPro" id="IPR018376">
    <property type="entry name" value="Enoyl-CoA_hyd/isom_CS"/>
</dbReference>
<dbReference type="EMBL" id="HM071004">
    <property type="protein sequence ID" value="ADI59529.1"/>
    <property type="molecule type" value="Genomic_DNA"/>
</dbReference>